<evidence type="ECO:0000313" key="3">
    <source>
        <dbReference type="Proteomes" id="UP000002573"/>
    </source>
</evidence>
<dbReference type="PANTHER" id="PTHR43751">
    <property type="entry name" value="SULFATASE"/>
    <property type="match status" value="1"/>
</dbReference>
<dbReference type="KEGG" id="shc:Shell_0893"/>
<dbReference type="InterPro" id="IPR000917">
    <property type="entry name" value="Sulfatase_N"/>
</dbReference>
<dbReference type="Pfam" id="PF00884">
    <property type="entry name" value="Sulfatase"/>
    <property type="match status" value="1"/>
</dbReference>
<dbReference type="GeneID" id="9234182"/>
<dbReference type="OrthoDB" id="46036at2157"/>
<dbReference type="InterPro" id="IPR052701">
    <property type="entry name" value="GAG_Ulvan_Degrading_Sulfatases"/>
</dbReference>
<dbReference type="eggNOG" id="arCOG02785">
    <property type="taxonomic scope" value="Archaea"/>
</dbReference>
<dbReference type="PANTHER" id="PTHR43751:SF3">
    <property type="entry name" value="SULFATASE N-TERMINAL DOMAIN-CONTAINING PROTEIN"/>
    <property type="match status" value="1"/>
</dbReference>
<evidence type="ECO:0000313" key="2">
    <source>
        <dbReference type="EMBL" id="ADI32002.1"/>
    </source>
</evidence>
<dbReference type="Gene3D" id="3.40.720.10">
    <property type="entry name" value="Alkaline Phosphatase, subunit A"/>
    <property type="match status" value="1"/>
</dbReference>
<organism evidence="2 3">
    <name type="scientific">Staphylothermus hellenicus (strain DSM 12710 / JCM 10830 / BK20S6-10-b1 / P8)</name>
    <dbReference type="NCBI Taxonomy" id="591019"/>
    <lineage>
        <taxon>Archaea</taxon>
        <taxon>Thermoproteota</taxon>
        <taxon>Thermoprotei</taxon>
        <taxon>Desulfurococcales</taxon>
        <taxon>Desulfurococcaceae</taxon>
        <taxon>Staphylothermus</taxon>
    </lineage>
</organism>
<evidence type="ECO:0000259" key="1">
    <source>
        <dbReference type="Pfam" id="PF00884"/>
    </source>
</evidence>
<name>D7D8A6_STAHD</name>
<dbReference type="HOGENOM" id="CLU_006332_14_1_2"/>
<keyword evidence="3" id="KW-1185">Reference proteome</keyword>
<protein>
    <submittedName>
        <fullName evidence="2">Sulfatase</fullName>
    </submittedName>
</protein>
<dbReference type="SUPFAM" id="SSF53649">
    <property type="entry name" value="Alkaline phosphatase-like"/>
    <property type="match status" value="1"/>
</dbReference>
<gene>
    <name evidence="2" type="ordered locus">Shell_0893</name>
</gene>
<sequence length="479" mass="56152">MLRKPNIVFVTIDTLRYDEANKMHFLRKIASRGILFKEYYANGPATQFSFPSIHTSLPPLWRVKPDKYNGVAIWRRTTLAEVLKRFGYRTIAFVDNPYISSYYGYSKGFDLFIDLQEYWRRIEKKRIWVRSLTGMKQSFNPLRIPERVIKWLMYHRALSAKNVDFASLLIAFIDILQYKILSINPERMPTVRGEDSVRITGHILQRYLRTPLFLWIHIMDAHDNGFGSYAPPLNRLSTLRELYILARILRKVELRTKREDLLNNEILTLLKKLRVLALKYVDLVLAKLFALLEKLISTLGDTILIITSDHGESFLEHGELYHGTILYNELLKVPLILYGAYPDDLDEITGKFSSHMDFGKMVFKILGKNEQKLWEYLNIPSLTANFYSRRAGVFAECWWERKISYAYITKCAKTIVTFYGNNVYTELYDIIKDPNEKVNIADSNPDLLKEHLNILRKHILLEGHIALTKRLHDYLKKGV</sequence>
<dbReference type="EMBL" id="CP002051">
    <property type="protein sequence ID" value="ADI32002.1"/>
    <property type="molecule type" value="Genomic_DNA"/>
</dbReference>
<dbReference type="Proteomes" id="UP000002573">
    <property type="component" value="Chromosome"/>
</dbReference>
<feature type="domain" description="Sulfatase N-terminal" evidence="1">
    <location>
        <begin position="5"/>
        <end position="367"/>
    </location>
</feature>
<reference evidence="3" key="1">
    <citation type="submission" date="2010-05" db="EMBL/GenBank/DDBJ databases">
        <title>Complete sequence of Staphylothermus hellenicus DSM 12710.</title>
        <authorList>
            <consortium name="US DOE Joint Genome Institute"/>
            <person name="Lucas S."/>
            <person name="Copeland A."/>
            <person name="Lapidus A."/>
            <person name="Cheng J.-F."/>
            <person name="Bruce D."/>
            <person name="Goodwin L."/>
            <person name="Pitluck S."/>
            <person name="Davenport K."/>
            <person name="Detter J.C."/>
            <person name="Han C."/>
            <person name="Tapia R."/>
            <person name="Larimer F."/>
            <person name="Land M."/>
            <person name="Hauser L."/>
            <person name="Kyrpides N."/>
            <person name="Mikhailova N."/>
            <person name="Anderson I.J."/>
            <person name="Woyke T."/>
        </authorList>
    </citation>
    <scope>NUCLEOTIDE SEQUENCE [LARGE SCALE GENOMIC DNA]</scope>
    <source>
        <strain evidence="3">DSM 12710 / JCM 10830 / BK20S6-10-b1 / P8</strain>
    </source>
</reference>
<dbReference type="STRING" id="591019.Shell_0893"/>
<accession>D7D8A6</accession>
<dbReference type="Gene3D" id="3.30.1120.10">
    <property type="match status" value="1"/>
</dbReference>
<proteinExistence type="predicted"/>
<dbReference type="AlphaFoldDB" id="D7D8A6"/>
<dbReference type="InterPro" id="IPR017850">
    <property type="entry name" value="Alkaline_phosphatase_core_sf"/>
</dbReference>
<dbReference type="RefSeq" id="WP_013143200.1">
    <property type="nucleotide sequence ID" value="NC_014205.1"/>
</dbReference>
<reference evidence="2 3" key="2">
    <citation type="journal article" date="2011" name="Stand. Genomic Sci.">
        <title>Complete genome sequence of Staphylothermus hellenicus P8.</title>
        <authorList>
            <person name="Anderson I."/>
            <person name="Wirth R."/>
            <person name="Lucas S."/>
            <person name="Copeland A."/>
            <person name="Lapidus A."/>
            <person name="Cheng J.F."/>
            <person name="Goodwin L."/>
            <person name="Pitluck S."/>
            <person name="Davenport K."/>
            <person name="Detter J.C."/>
            <person name="Han C."/>
            <person name="Tapia R."/>
            <person name="Land M."/>
            <person name="Hauser L."/>
            <person name="Pati A."/>
            <person name="Mikhailova N."/>
            <person name="Woyke T."/>
            <person name="Klenk H.P."/>
            <person name="Kyrpides N."/>
            <person name="Ivanova N."/>
        </authorList>
    </citation>
    <scope>NUCLEOTIDE SEQUENCE [LARGE SCALE GENOMIC DNA]</scope>
    <source>
        <strain evidence="3">DSM 12710 / JCM 10830 / BK20S6-10-b1 / P8</strain>
    </source>
</reference>